<dbReference type="PANTHER" id="PTHR30217">
    <property type="entry name" value="PEPTIDASE U32 FAMILY"/>
    <property type="match status" value="1"/>
</dbReference>
<keyword evidence="3" id="KW-1185">Reference proteome</keyword>
<evidence type="ECO:0000259" key="1">
    <source>
        <dbReference type="Pfam" id="PF12392"/>
    </source>
</evidence>
<reference evidence="3" key="1">
    <citation type="submission" date="2016-10" db="EMBL/GenBank/DDBJ databases">
        <authorList>
            <person name="Varghese N."/>
            <person name="Submissions S."/>
        </authorList>
    </citation>
    <scope>NUCLEOTIDE SEQUENCE [LARGE SCALE GENOMIC DNA]</scope>
    <source>
        <strain evidence="3">VPI 5359</strain>
    </source>
</reference>
<dbReference type="InterPro" id="IPR001539">
    <property type="entry name" value="Peptidase_U32"/>
</dbReference>
<protein>
    <submittedName>
        <fullName evidence="2">Putative protease</fullName>
    </submittedName>
</protein>
<dbReference type="Pfam" id="PF01136">
    <property type="entry name" value="Peptidase_U32"/>
    <property type="match status" value="2"/>
</dbReference>
<keyword evidence="2" id="KW-0378">Hydrolase</keyword>
<dbReference type="InterPro" id="IPR051454">
    <property type="entry name" value="RNA/ubiquinone_mod_enzymes"/>
</dbReference>
<dbReference type="STRING" id="1528.SAMN04488579_10455"/>
<evidence type="ECO:0000313" key="3">
    <source>
        <dbReference type="Proteomes" id="UP000199652"/>
    </source>
</evidence>
<feature type="domain" description="Peptidase U32 collagenase" evidence="1">
    <location>
        <begin position="369"/>
        <end position="486"/>
    </location>
</feature>
<dbReference type="OrthoDB" id="9807498at2"/>
<accession>A0A1H3D135</accession>
<evidence type="ECO:0000313" key="2">
    <source>
        <dbReference type="EMBL" id="SDX60192.1"/>
    </source>
</evidence>
<dbReference type="InterPro" id="IPR020988">
    <property type="entry name" value="Pept_U32_collagenase"/>
</dbReference>
<dbReference type="GO" id="GO:0008233">
    <property type="term" value="F:peptidase activity"/>
    <property type="evidence" value="ECO:0007669"/>
    <property type="project" value="UniProtKB-KW"/>
</dbReference>
<dbReference type="EMBL" id="FNOU01000004">
    <property type="protein sequence ID" value="SDX60192.1"/>
    <property type="molecule type" value="Genomic_DNA"/>
</dbReference>
<dbReference type="RefSeq" id="WP_090243612.1">
    <property type="nucleotide sequence ID" value="NZ_FNOU01000004.1"/>
</dbReference>
<dbReference type="Proteomes" id="UP000199652">
    <property type="component" value="Unassembled WGS sequence"/>
</dbReference>
<dbReference type="Pfam" id="PF12392">
    <property type="entry name" value="DUF3656"/>
    <property type="match status" value="1"/>
</dbReference>
<dbReference type="PANTHER" id="PTHR30217:SF10">
    <property type="entry name" value="23S RRNA 5-HYDROXYCYTIDINE C2501 SYNTHASE"/>
    <property type="match status" value="1"/>
</dbReference>
<name>A0A1H3D135_EUBBA</name>
<organism evidence="2 3">
    <name type="scientific">Eubacterium barkeri</name>
    <name type="common">Clostridium barkeri</name>
    <dbReference type="NCBI Taxonomy" id="1528"/>
    <lineage>
        <taxon>Bacteria</taxon>
        <taxon>Bacillati</taxon>
        <taxon>Bacillota</taxon>
        <taxon>Clostridia</taxon>
        <taxon>Eubacteriales</taxon>
        <taxon>Eubacteriaceae</taxon>
        <taxon>Eubacterium</taxon>
    </lineage>
</organism>
<gene>
    <name evidence="2" type="ORF">SAMN04488579_10455</name>
</gene>
<keyword evidence="2" id="KW-0645">Protease</keyword>
<dbReference type="AlphaFoldDB" id="A0A1H3D135"/>
<sequence>MEHHMEILAPAGDVQGVIAAINGGADAVYFGGKHFNARQRADNFDEQEMGEMVDLCHRHGLKVYITLNILIKDSEWPRVLEYLAFLRALSPDGIIVQDPGLMLILREYYPELPLQTSTQGSVYGTEGALFFQEIGFKRVVLPREITLPEIRRIRQKVAVELKVFCHGALCYAYSGQCLFSSLVGGRSGNRGLCAQPCRKPYTLWDDGNQRVKQGYLMSMRDLNTRAHLLELAEAGVDSLKIEGRMKSPEYIYAASRAYRDAASGCGDTIDGQTLAQVFNRGFTTGWIMESPENLNPEMGKNRGTPVGVVKKVRGRTAIITLLPGATLHLGDGLAFGEEGHIGQKITRMETGGGTARLPIPRGVVDGMPVFRTLDARLMAGLREKALAKLSEEKKPLRLSLTLAYQKPIQVEVLAQGEAHHLEIDILPGLAQNRPLDEDIITEQLSKLGDTDYFLTELTLQMAPDLFLPKSSLNALRRSIIEEIDAKKPVEALHNEAPVLEIGKILPESKSVKRKPRLSLALSQLSQLEAVLNLEVDEIVLPYEAFERPEDMAEAICRVDACGKAARLALPKVMHDGVTDKIKSQMDLLKGLPLVGVLVRNYEALHLLRDTDFSLEADSSLHIFNRMGAEALYRWGCRSGVISPELDGRAVETIARGTRLECTLTVYGHQEMMVSANCLLDCGNKHCNECTEGRFFYLEDSRGMRFPLRRDALGITHIYNGDKLFLKKELMNAPHLTTWRIEVLDEGIAELSYVVASYRSGFGEDAPDPGDYYTGRYTKGNFKRGVE</sequence>
<proteinExistence type="predicted"/>
<dbReference type="GO" id="GO:0006508">
    <property type="term" value="P:proteolysis"/>
    <property type="evidence" value="ECO:0007669"/>
    <property type="project" value="UniProtKB-KW"/>
</dbReference>